<reference evidence="1 2" key="1">
    <citation type="submission" date="2024-09" db="EMBL/GenBank/DDBJ databases">
        <title>Chromosome-scale assembly of Riccia fluitans.</title>
        <authorList>
            <person name="Paukszto L."/>
            <person name="Sawicki J."/>
            <person name="Karawczyk K."/>
            <person name="Piernik-Szablinska J."/>
            <person name="Szczecinska M."/>
            <person name="Mazdziarz M."/>
        </authorList>
    </citation>
    <scope>NUCLEOTIDE SEQUENCE [LARGE SCALE GENOMIC DNA]</scope>
    <source>
        <strain evidence="1">Rf_01</strain>
        <tissue evidence="1">Aerial parts of the thallus</tissue>
    </source>
</reference>
<name>A0ABD1ZPN4_9MARC</name>
<dbReference type="EMBL" id="JBHFFA010000001">
    <property type="protein sequence ID" value="KAL2653002.1"/>
    <property type="molecule type" value="Genomic_DNA"/>
</dbReference>
<sequence>MLVAPTEVAGVGRTLNLGSCGESLPGHAKRLIKRYHSGLETRRGQTVVPRHGIPSRPTQAVAVGFPPVVPGESFGALSLWRPSPRVLSVGRRLRGQTRLSSSHFLSTGRFPLPIGLRRPGLDKSLPLSPGLSTTNPR</sequence>
<protein>
    <submittedName>
        <fullName evidence="1">Uncharacterized protein</fullName>
    </submittedName>
</protein>
<comment type="caution">
    <text evidence="1">The sequence shown here is derived from an EMBL/GenBank/DDBJ whole genome shotgun (WGS) entry which is preliminary data.</text>
</comment>
<dbReference type="AlphaFoldDB" id="A0ABD1ZPN4"/>
<accession>A0ABD1ZPN4</accession>
<proteinExistence type="predicted"/>
<gene>
    <name evidence="1" type="ORF">R1flu_021130</name>
</gene>
<organism evidence="1 2">
    <name type="scientific">Riccia fluitans</name>
    <dbReference type="NCBI Taxonomy" id="41844"/>
    <lineage>
        <taxon>Eukaryota</taxon>
        <taxon>Viridiplantae</taxon>
        <taxon>Streptophyta</taxon>
        <taxon>Embryophyta</taxon>
        <taxon>Marchantiophyta</taxon>
        <taxon>Marchantiopsida</taxon>
        <taxon>Marchantiidae</taxon>
        <taxon>Marchantiales</taxon>
        <taxon>Ricciaceae</taxon>
        <taxon>Riccia</taxon>
    </lineage>
</organism>
<keyword evidence="2" id="KW-1185">Reference proteome</keyword>
<dbReference type="Proteomes" id="UP001605036">
    <property type="component" value="Unassembled WGS sequence"/>
</dbReference>
<evidence type="ECO:0000313" key="1">
    <source>
        <dbReference type="EMBL" id="KAL2653002.1"/>
    </source>
</evidence>
<evidence type="ECO:0000313" key="2">
    <source>
        <dbReference type="Proteomes" id="UP001605036"/>
    </source>
</evidence>